<reference evidence="3 4" key="1">
    <citation type="submission" date="2020-10" db="EMBL/GenBank/DDBJ databases">
        <authorList>
            <person name="Castelo-Branco R."/>
            <person name="Eusebio N."/>
            <person name="Adriana R."/>
            <person name="Vieira A."/>
            <person name="Brugerolle De Fraissinette N."/>
            <person name="Rezende De Castro R."/>
            <person name="Schneider M.P."/>
            <person name="Vasconcelos V."/>
            <person name="Leao P.N."/>
        </authorList>
    </citation>
    <scope>NUCLEOTIDE SEQUENCE [LARGE SCALE GENOMIC DNA]</scope>
    <source>
        <strain evidence="3 4">LEGE 06123</strain>
    </source>
</reference>
<dbReference type="RefSeq" id="WP_193935010.1">
    <property type="nucleotide sequence ID" value="NZ_CAWPMZ010000018.1"/>
</dbReference>
<evidence type="ECO:0000259" key="2">
    <source>
        <dbReference type="PROSITE" id="PS51898"/>
    </source>
</evidence>
<feature type="domain" description="Tyr recombinase" evidence="2">
    <location>
        <begin position="1"/>
        <end position="194"/>
    </location>
</feature>
<accession>A0ABR9UZ91</accession>
<comment type="caution">
    <text evidence="3">The sequence shown here is derived from an EMBL/GenBank/DDBJ whole genome shotgun (WGS) entry which is preliminary data.</text>
</comment>
<organism evidence="3 4">
    <name type="scientific">Gloeocapsopsis crepidinum LEGE 06123</name>
    <dbReference type="NCBI Taxonomy" id="588587"/>
    <lineage>
        <taxon>Bacteria</taxon>
        <taxon>Bacillati</taxon>
        <taxon>Cyanobacteriota</taxon>
        <taxon>Cyanophyceae</taxon>
        <taxon>Oscillatoriophycideae</taxon>
        <taxon>Chroococcales</taxon>
        <taxon>Chroococcaceae</taxon>
        <taxon>Gloeocapsopsis</taxon>
    </lineage>
</organism>
<proteinExistence type="predicted"/>
<evidence type="ECO:0000256" key="1">
    <source>
        <dbReference type="ARBA" id="ARBA00023172"/>
    </source>
</evidence>
<dbReference type="InterPro" id="IPR011010">
    <property type="entry name" value="DNA_brk_join_enz"/>
</dbReference>
<dbReference type="Gene3D" id="1.10.443.10">
    <property type="entry name" value="Intergrase catalytic core"/>
    <property type="match status" value="1"/>
</dbReference>
<evidence type="ECO:0000313" key="3">
    <source>
        <dbReference type="EMBL" id="MBE9193636.1"/>
    </source>
</evidence>
<evidence type="ECO:0000313" key="4">
    <source>
        <dbReference type="Proteomes" id="UP000651156"/>
    </source>
</evidence>
<sequence length="194" mass="22146">MPDSFTEQERDAVIEAFKNDKRLGMNFRHYAPIVEFWFLTGCRPSEAIGLKWEKVSDDCLIVTFDGSIQTVRGRQVWSDGSKNNKSRTIAVSSRVQELLQCIKPEIVNPSAYVFPSPKGLAINYPNFLDKVWHKVVDPIKPNTTPYNCRDTFITLQLVKSVPSAVIAKWCDTSTQMIDKNYADKLKLSQLRPMD</sequence>
<dbReference type="EMBL" id="JADEWN010000115">
    <property type="protein sequence ID" value="MBE9193636.1"/>
    <property type="molecule type" value="Genomic_DNA"/>
</dbReference>
<keyword evidence="4" id="KW-1185">Reference proteome</keyword>
<name>A0ABR9UZ91_9CHRO</name>
<dbReference type="Proteomes" id="UP000651156">
    <property type="component" value="Unassembled WGS sequence"/>
</dbReference>
<dbReference type="SUPFAM" id="SSF56349">
    <property type="entry name" value="DNA breaking-rejoining enzymes"/>
    <property type="match status" value="1"/>
</dbReference>
<dbReference type="PROSITE" id="PS51898">
    <property type="entry name" value="TYR_RECOMBINASE"/>
    <property type="match status" value="1"/>
</dbReference>
<keyword evidence="1" id="KW-0233">DNA recombination</keyword>
<dbReference type="Pfam" id="PF00589">
    <property type="entry name" value="Phage_integrase"/>
    <property type="match status" value="1"/>
</dbReference>
<protein>
    <submittedName>
        <fullName evidence="3">Tyrosine-type recombinase/integrase</fullName>
    </submittedName>
</protein>
<gene>
    <name evidence="3" type="ORF">IQ230_25625</name>
</gene>
<dbReference type="InterPro" id="IPR002104">
    <property type="entry name" value="Integrase_catalytic"/>
</dbReference>
<dbReference type="InterPro" id="IPR013762">
    <property type="entry name" value="Integrase-like_cat_sf"/>
</dbReference>